<organism evidence="1 2">
    <name type="scientific">Dulcicalothrix desertica PCC 7102</name>
    <dbReference type="NCBI Taxonomy" id="232991"/>
    <lineage>
        <taxon>Bacteria</taxon>
        <taxon>Bacillati</taxon>
        <taxon>Cyanobacteriota</taxon>
        <taxon>Cyanophyceae</taxon>
        <taxon>Nostocales</taxon>
        <taxon>Calotrichaceae</taxon>
        <taxon>Dulcicalothrix</taxon>
    </lineage>
</organism>
<reference evidence="1" key="1">
    <citation type="submission" date="2018-12" db="EMBL/GenBank/DDBJ databases">
        <authorList>
            <person name="Will S."/>
            <person name="Neumann-Schaal M."/>
            <person name="Henke P."/>
        </authorList>
    </citation>
    <scope>NUCLEOTIDE SEQUENCE</scope>
    <source>
        <strain evidence="1">PCC 7102</strain>
    </source>
</reference>
<proteinExistence type="predicted"/>
<accession>A0A433VU30</accession>
<dbReference type="RefSeq" id="WP_127077895.1">
    <property type="nucleotide sequence ID" value="NZ_RSCL01000001.1"/>
</dbReference>
<keyword evidence="2" id="KW-1185">Reference proteome</keyword>
<dbReference type="OrthoDB" id="494155at2"/>
<evidence type="ECO:0000313" key="1">
    <source>
        <dbReference type="EMBL" id="RUT09640.1"/>
    </source>
</evidence>
<sequence length="998" mass="114447">MNNISGDNALVYVDYTDLLAKILHALQNQQIFELSQRLHLQVNIDKIATHVAASQVQNPLGAGSRSARSATVNISPGSDARFQQLIGQISYCIRQQLSSLLGNTEIEEFVAGMVTSLQALTGKPSLNFNYNFSSHQGLQKQRLTLNNTNKEKTQAELLLKFHKLTITVQNTREFNRHLQQGINHYIDLHQIGATTAQREDLEYILEDLEKDPNSDFYRLQKIVDTETLGKLKKQAQVNYLEFLLENVSTSGSQNEKAIIYLKDLIRRLKLIETYIGNSAKPDGYYLVSYGGVSINYRDMFSRAEVYEILPIIPIIEGYLGENKDEEKGEIEFVFGIKLKFDGKVLSLGGKNVFDYHLNLLNPDSAEHKAALSNEATKETFVRKVLKIAFLYYFVFASRQDPTKKEYNLHQELEYDPIAAFDKHVLTKLQASDEPAKQKLFRDIYKYFQDLKVQVKINSLKVLLRNLLKYKSYFSTREFPLHISIKHGIVEENIESCFKNNTLFKPVLRTNPKENLKYIALGQAQSNTNALCTLPGKITFSDIHFFATDDKQTFTMDYDLRGINALPILMAPINNSICKRVYEQEFQSRKLIVFPYGEETNQYDSIRGFIHQFTYSLLAYICLHVLLKHQKMSFVPILRLHLHNKQDEAPTEKFLVSLSNVLSHLLNETHRSNSQGVDIRDLQSKGQYKIPNVMSSLYSVLPKKFTFTNTNYTPQLDKLAIIVVSSRESDRKWGAKDKISNLMGEIIGLRLMNNSVRVQLLTTFSDNYDDQQLFTHPAVIVENVAKLYKMGFRHFAYIAKAPYTSTLHMTQTEEDDGLFFMSREVIEALKAQHDDIKIYPMFFDKYYAIKPDKVKSSSLYIQDTVELTNLVEDSSKQSVVFFNLFNGIDVAGAEKYYNGVISYATLLNIYKGILDDEDIRTGLMYEGSLKNDILQYLTLFHFSRYQKAKEIHLKLDPYDKLIGDNSVGKLATFAHMQGKTEFNSLAFLTLVKKVLNVKE</sequence>
<reference evidence="1" key="2">
    <citation type="journal article" date="2019" name="Genome Biol. Evol.">
        <title>Day and night: Metabolic profiles and evolutionary relationships of six axenic non-marine cyanobacteria.</title>
        <authorList>
            <person name="Will S.E."/>
            <person name="Henke P."/>
            <person name="Boedeker C."/>
            <person name="Huang S."/>
            <person name="Brinkmann H."/>
            <person name="Rohde M."/>
            <person name="Jarek M."/>
            <person name="Friedl T."/>
            <person name="Seufert S."/>
            <person name="Schumacher M."/>
            <person name="Overmann J."/>
            <person name="Neumann-Schaal M."/>
            <person name="Petersen J."/>
        </authorList>
    </citation>
    <scope>NUCLEOTIDE SEQUENCE [LARGE SCALE GENOMIC DNA]</scope>
    <source>
        <strain evidence="1">PCC 7102</strain>
    </source>
</reference>
<gene>
    <name evidence="1" type="ORF">DSM106972_001350</name>
</gene>
<comment type="caution">
    <text evidence="1">The sequence shown here is derived from an EMBL/GenBank/DDBJ whole genome shotgun (WGS) entry which is preliminary data.</text>
</comment>
<dbReference type="EMBL" id="RSCL01000001">
    <property type="protein sequence ID" value="RUT09640.1"/>
    <property type="molecule type" value="Genomic_DNA"/>
</dbReference>
<protein>
    <submittedName>
        <fullName evidence="1">Uncharacterized protein</fullName>
    </submittedName>
</protein>
<name>A0A433VU30_9CYAN</name>
<evidence type="ECO:0000313" key="2">
    <source>
        <dbReference type="Proteomes" id="UP000271624"/>
    </source>
</evidence>
<dbReference type="AlphaFoldDB" id="A0A433VU30"/>
<dbReference type="Proteomes" id="UP000271624">
    <property type="component" value="Unassembled WGS sequence"/>
</dbReference>